<dbReference type="InterPro" id="IPR005561">
    <property type="entry name" value="ANTAR"/>
</dbReference>
<keyword evidence="3" id="KW-1133">Transmembrane helix</keyword>
<feature type="domain" description="ANTAR" evidence="5">
    <location>
        <begin position="124"/>
        <end position="185"/>
    </location>
</feature>
<gene>
    <name evidence="6" type="ORF">HLB44_25960</name>
</gene>
<evidence type="ECO:0000256" key="1">
    <source>
        <dbReference type="ARBA" id="ARBA00004141"/>
    </source>
</evidence>
<name>A0ABX2EP37_9BURK</name>
<sequence>MDRSESLLAAAPSAEAAEALAGRLRGAGRTVVGTTACCNLVREAVRLAPQGVVVEATEVDAELLATLAPLQAARPLPVLVFAPAAPDLAAAACDAGVWHWGEAPCEPAALALTLPLVLHWFHRQQALQHELTAAQARLDERKWVDRAKGVLMSAQQLSEPDAFALLRTASMQTNLRVGEVSRAVIEAAEAADAVNRAGQLRMLSQRIVKALALTQLGIERASAEALQQDSLARAQASIDHLSTLALPEDVQPLRAAALASWQDLQRAAAQVAADLGSVDAFAQRLLDDAQGLTDALEQLSGRRSLHVINLSGRQRMLSQRIAKQALLAGCLPEAAAQAAAAAALASATEFDAALQQLERSPLAGEEIRATLAIARGQWQRLLEGMRGAGAGAGRPARDGRLALARESEALLQSFERLTSLYEHSMQVLLG</sequence>
<evidence type="ECO:0000256" key="4">
    <source>
        <dbReference type="ARBA" id="ARBA00023136"/>
    </source>
</evidence>
<dbReference type="InterPro" id="IPR011006">
    <property type="entry name" value="CheY-like_superfamily"/>
</dbReference>
<dbReference type="RefSeq" id="WP_173129520.1">
    <property type="nucleotide sequence ID" value="NZ_JABRWJ010000008.1"/>
</dbReference>
<keyword evidence="4" id="KW-0472">Membrane</keyword>
<keyword evidence="7" id="KW-1185">Reference proteome</keyword>
<evidence type="ECO:0000313" key="7">
    <source>
        <dbReference type="Proteomes" id="UP000737171"/>
    </source>
</evidence>
<dbReference type="InterPro" id="IPR036388">
    <property type="entry name" value="WH-like_DNA-bd_sf"/>
</dbReference>
<protein>
    <submittedName>
        <fullName evidence="6">Type IV pili methyl-accepting chemotaxis transducer N-terminal domain-containing protein</fullName>
    </submittedName>
</protein>
<comment type="subcellular location">
    <subcellularLocation>
        <location evidence="1">Membrane</location>
        <topology evidence="1">Multi-pass membrane protein</topology>
    </subcellularLocation>
</comment>
<dbReference type="SUPFAM" id="SSF52172">
    <property type="entry name" value="CheY-like"/>
    <property type="match status" value="1"/>
</dbReference>
<keyword evidence="2" id="KW-0812">Transmembrane</keyword>
<dbReference type="EMBL" id="JABRWJ010000008">
    <property type="protein sequence ID" value="NRF70457.1"/>
    <property type="molecule type" value="Genomic_DNA"/>
</dbReference>
<dbReference type="Proteomes" id="UP000737171">
    <property type="component" value="Unassembled WGS sequence"/>
</dbReference>
<evidence type="ECO:0000259" key="5">
    <source>
        <dbReference type="PROSITE" id="PS50921"/>
    </source>
</evidence>
<dbReference type="InterPro" id="IPR029095">
    <property type="entry name" value="NarX-like_N"/>
</dbReference>
<reference evidence="6 7" key="1">
    <citation type="submission" date="2020-05" db="EMBL/GenBank/DDBJ databases">
        <title>Aquincola sp. isolate from soil.</title>
        <authorList>
            <person name="Han J."/>
            <person name="Kim D.-U."/>
        </authorList>
    </citation>
    <scope>NUCLEOTIDE SEQUENCE [LARGE SCALE GENOMIC DNA]</scope>
    <source>
        <strain evidence="6 7">S2</strain>
    </source>
</reference>
<accession>A0ABX2EP37</accession>
<organism evidence="6 7">
    <name type="scientific">Pseudaquabacterium terrae</name>
    <dbReference type="NCBI Taxonomy" id="2732868"/>
    <lineage>
        <taxon>Bacteria</taxon>
        <taxon>Pseudomonadati</taxon>
        <taxon>Pseudomonadota</taxon>
        <taxon>Betaproteobacteria</taxon>
        <taxon>Burkholderiales</taxon>
        <taxon>Sphaerotilaceae</taxon>
        <taxon>Pseudaquabacterium</taxon>
    </lineage>
</organism>
<dbReference type="Gene3D" id="1.10.10.10">
    <property type="entry name" value="Winged helix-like DNA-binding domain superfamily/Winged helix DNA-binding domain"/>
    <property type="match status" value="1"/>
</dbReference>
<evidence type="ECO:0000256" key="2">
    <source>
        <dbReference type="ARBA" id="ARBA00022692"/>
    </source>
</evidence>
<dbReference type="Pfam" id="PF03861">
    <property type="entry name" value="ANTAR"/>
    <property type="match status" value="1"/>
</dbReference>
<evidence type="ECO:0000256" key="3">
    <source>
        <dbReference type="ARBA" id="ARBA00022989"/>
    </source>
</evidence>
<proteinExistence type="predicted"/>
<comment type="caution">
    <text evidence="6">The sequence shown here is derived from an EMBL/GenBank/DDBJ whole genome shotgun (WGS) entry which is preliminary data.</text>
</comment>
<evidence type="ECO:0000313" key="6">
    <source>
        <dbReference type="EMBL" id="NRF70457.1"/>
    </source>
</evidence>
<dbReference type="PROSITE" id="PS50921">
    <property type="entry name" value="ANTAR"/>
    <property type="match status" value="1"/>
</dbReference>
<dbReference type="SMART" id="SM01012">
    <property type="entry name" value="ANTAR"/>
    <property type="match status" value="1"/>
</dbReference>
<dbReference type="Pfam" id="PF13675">
    <property type="entry name" value="PilJ"/>
    <property type="match status" value="2"/>
</dbReference>